<gene>
    <name evidence="4" type="primary">tos4</name>
    <name evidence="3" type="ORF">SJAG_04512</name>
</gene>
<dbReference type="EMBL" id="KE651168">
    <property type="protein sequence ID" value="EEB09313.1"/>
    <property type="molecule type" value="Genomic_DNA"/>
</dbReference>
<dbReference type="PROSITE" id="PS50006">
    <property type="entry name" value="FHA_DOMAIN"/>
    <property type="match status" value="1"/>
</dbReference>
<dbReference type="InterPro" id="IPR000253">
    <property type="entry name" value="FHA_dom"/>
</dbReference>
<dbReference type="GeneID" id="7051869"/>
<dbReference type="AlphaFoldDB" id="B6K709"/>
<evidence type="ECO:0000259" key="2">
    <source>
        <dbReference type="PROSITE" id="PS50006"/>
    </source>
</evidence>
<feature type="region of interest" description="Disordered" evidence="1">
    <location>
        <begin position="1"/>
        <end position="107"/>
    </location>
</feature>
<dbReference type="OrthoDB" id="5348546at2759"/>
<dbReference type="JaponicusDB" id="SJAG_04512">
    <property type="gene designation" value="tos4"/>
</dbReference>
<dbReference type="SUPFAM" id="SSF49879">
    <property type="entry name" value="SMAD/FHA domain"/>
    <property type="match status" value="1"/>
</dbReference>
<dbReference type="OMA" id="RDRVEIM"/>
<evidence type="ECO:0000256" key="1">
    <source>
        <dbReference type="SAM" id="MobiDB-lite"/>
    </source>
</evidence>
<dbReference type="STRING" id="402676.B6K709"/>
<name>B6K709_SCHJY</name>
<evidence type="ECO:0000313" key="5">
    <source>
        <dbReference type="Proteomes" id="UP000001744"/>
    </source>
</evidence>
<keyword evidence="5" id="KW-1185">Reference proteome</keyword>
<organism evidence="3 5">
    <name type="scientific">Schizosaccharomyces japonicus (strain yFS275 / FY16936)</name>
    <name type="common">Fission yeast</name>
    <dbReference type="NCBI Taxonomy" id="402676"/>
    <lineage>
        <taxon>Eukaryota</taxon>
        <taxon>Fungi</taxon>
        <taxon>Dikarya</taxon>
        <taxon>Ascomycota</taxon>
        <taxon>Taphrinomycotina</taxon>
        <taxon>Schizosaccharomycetes</taxon>
        <taxon>Schizosaccharomycetales</taxon>
        <taxon>Schizosaccharomycetaceae</taxon>
        <taxon>Schizosaccharomyces</taxon>
    </lineage>
</organism>
<dbReference type="VEuPathDB" id="FungiDB:SJAG_04512"/>
<evidence type="ECO:0000313" key="4">
    <source>
        <dbReference type="JaponicusDB" id="SJAG_04512"/>
    </source>
</evidence>
<dbReference type="GO" id="GO:0005634">
    <property type="term" value="C:nucleus"/>
    <property type="evidence" value="ECO:0007669"/>
    <property type="project" value="EnsemblFungi"/>
</dbReference>
<feature type="region of interest" description="Disordered" evidence="1">
    <location>
        <begin position="302"/>
        <end position="328"/>
    </location>
</feature>
<dbReference type="HOGENOM" id="CLU_027207_0_0_1"/>
<feature type="compositionally biased region" description="Low complexity" evidence="1">
    <location>
        <begin position="17"/>
        <end position="26"/>
    </location>
</feature>
<feature type="region of interest" description="Disordered" evidence="1">
    <location>
        <begin position="259"/>
        <end position="288"/>
    </location>
</feature>
<dbReference type="InterPro" id="IPR008984">
    <property type="entry name" value="SMAD_FHA_dom_sf"/>
</dbReference>
<feature type="region of interest" description="Disordered" evidence="1">
    <location>
        <begin position="462"/>
        <end position="486"/>
    </location>
</feature>
<feature type="compositionally biased region" description="Basic residues" evidence="1">
    <location>
        <begin position="586"/>
        <end position="602"/>
    </location>
</feature>
<dbReference type="Proteomes" id="UP000001744">
    <property type="component" value="Unassembled WGS sequence"/>
</dbReference>
<reference evidence="3 5" key="1">
    <citation type="journal article" date="2011" name="Science">
        <title>Comparative functional genomics of the fission yeasts.</title>
        <authorList>
            <person name="Rhind N."/>
            <person name="Chen Z."/>
            <person name="Yassour M."/>
            <person name="Thompson D.A."/>
            <person name="Haas B.J."/>
            <person name="Habib N."/>
            <person name="Wapinski I."/>
            <person name="Roy S."/>
            <person name="Lin M.F."/>
            <person name="Heiman D.I."/>
            <person name="Young S.K."/>
            <person name="Furuya K."/>
            <person name="Guo Y."/>
            <person name="Pidoux A."/>
            <person name="Chen H.M."/>
            <person name="Robbertse B."/>
            <person name="Goldberg J.M."/>
            <person name="Aoki K."/>
            <person name="Bayne E.H."/>
            <person name="Berlin A.M."/>
            <person name="Desjardins C.A."/>
            <person name="Dobbs E."/>
            <person name="Dukaj L."/>
            <person name="Fan L."/>
            <person name="FitzGerald M.G."/>
            <person name="French C."/>
            <person name="Gujja S."/>
            <person name="Hansen K."/>
            <person name="Keifenheim D."/>
            <person name="Levin J.Z."/>
            <person name="Mosher R.A."/>
            <person name="Mueller C.A."/>
            <person name="Pfiffner J."/>
            <person name="Priest M."/>
            <person name="Russ C."/>
            <person name="Smialowska A."/>
            <person name="Swoboda P."/>
            <person name="Sykes S.M."/>
            <person name="Vaughn M."/>
            <person name="Vengrova S."/>
            <person name="Yoder R."/>
            <person name="Zeng Q."/>
            <person name="Allshire R."/>
            <person name="Baulcombe D."/>
            <person name="Birren B.W."/>
            <person name="Brown W."/>
            <person name="Ekwall K."/>
            <person name="Kellis M."/>
            <person name="Leatherwood J."/>
            <person name="Levin H."/>
            <person name="Margalit H."/>
            <person name="Martienssen R."/>
            <person name="Nieduszynski C.A."/>
            <person name="Spatafora J.W."/>
            <person name="Friedman N."/>
            <person name="Dalgaard J.Z."/>
            <person name="Baumann P."/>
            <person name="Niki H."/>
            <person name="Regev A."/>
            <person name="Nusbaum C."/>
        </authorList>
    </citation>
    <scope>NUCLEOTIDE SEQUENCE [LARGE SCALE GENOMIC DNA]</scope>
    <source>
        <strain evidence="5">yFS275 / FY16936</strain>
    </source>
</reference>
<evidence type="ECO:0000313" key="3">
    <source>
        <dbReference type="EMBL" id="EEB09313.1"/>
    </source>
</evidence>
<dbReference type="RefSeq" id="XP_002175606.1">
    <property type="nucleotide sequence ID" value="XM_002175570.2"/>
</dbReference>
<feature type="region of interest" description="Disordered" evidence="1">
    <location>
        <begin position="575"/>
        <end position="615"/>
    </location>
</feature>
<feature type="compositionally biased region" description="Low complexity" evidence="1">
    <location>
        <begin position="69"/>
        <end position="85"/>
    </location>
</feature>
<proteinExistence type="predicted"/>
<feature type="region of interest" description="Disordered" evidence="1">
    <location>
        <begin position="347"/>
        <end position="372"/>
    </location>
</feature>
<dbReference type="CDD" id="cd22699">
    <property type="entry name" value="FHA_PLM2-like"/>
    <property type="match status" value="1"/>
</dbReference>
<accession>B6K709</accession>
<sequence>MVETRLEYGEDIPFQRLPSPLSSSPLGRQSCPPARSTPNLPSKCHWNTTTTPRRTRFTDAIPPEHVLRTPDASSSLHLSSPHASTDAISSFHGRNVTPEREPLSPMSVLPTGCSKVLRLGRSSRACTHVLSRFDKAVSRVHAVVFSMAERMVIECQGWNGMVVYDGTGKHVYRMKKNDRIVLTRPQNNACPLIDVFGHRVLLGWPPAERESVSVQTVPEPSSPLAEAIAAEDDPSNPFFDSPDATRIACPAPTSLPPMSVSISPRSRHQSPLFEPMLPSSPPSPEPSRFRRRMSSLVLRIDTENPSAPLLQGSANFPDETRAPSATPNPLSFSVEALLALSMAANATGEGDEDSNSSMRTPGTAIFPPTSLPPAVDFFETDVTKKPEAPIFVRHDSIDKAARPTIHPNDLVNSDDAAIEQHTRPQQTAQLNAQLSTIPMPMESPKQQKPDIGRTLTQLEDELLLPKKRSSGETSAADSDDSSHEVKENALPTDLFLDILLDELALSSTATTPLPELAHLFPPSFKLEQIQDQLRSLAQKHPFLVEVKRYGRDASNRPLWGEWLYDPELDEDEERRNRYIPLMRPVRSARRSHKQYYWKRPRTPSRSSTASKRRRS</sequence>
<dbReference type="eggNOG" id="ENOG502RZJP">
    <property type="taxonomic scope" value="Eukaryota"/>
</dbReference>
<protein>
    <recommendedName>
        <fullName evidence="2">FHA domain-containing protein</fullName>
    </recommendedName>
</protein>
<feature type="domain" description="FHA" evidence="2">
    <location>
        <begin position="117"/>
        <end position="163"/>
    </location>
</feature>